<evidence type="ECO:0000256" key="1">
    <source>
        <dbReference type="ARBA" id="ARBA00023002"/>
    </source>
</evidence>
<keyword evidence="5" id="KW-1185">Reference proteome</keyword>
<evidence type="ECO:0000256" key="2">
    <source>
        <dbReference type="ARBA" id="ARBA00023445"/>
    </source>
</evidence>
<sequence length="354" mass="38859">MTDQTQPTTVLVTGATGYVAGWLVKALLKEGHTVHAAVRDPSNKEKVAHLDALAAGQSGEIRYFRGDLLEGGSYHDAMQGCEIVFHTASPFIASVADPQRDLVDPAVKGTRNVLNSVNATESVRRVVLTSSVAAIYGDNADMANSRTGVFTEADWNTTSSLEHQPYSYSKTQAEKVAWEIAEQQNQWDLVTVNPSLVLGPGIKPDATSESFSIFKQMADGTLKPGAPDLAFGLVDVRDVAEAHVRAAFTPEAKGRYITSGHDSNLMEIASILRESFGNDWPFPKRTLPKWLLWLVGPMVNKALTRKFIARNVGYPISFDNTRSRKELGMTYRPLAETVDEMFQQMLDAGSIRKR</sequence>
<dbReference type="RefSeq" id="WP_095617892.1">
    <property type="nucleotide sequence ID" value="NZ_NSKD01000005.1"/>
</dbReference>
<dbReference type="InterPro" id="IPR001509">
    <property type="entry name" value="Epimerase_deHydtase"/>
</dbReference>
<dbReference type="EMBL" id="NSKD01000005">
    <property type="protein sequence ID" value="PAU79822.1"/>
    <property type="molecule type" value="Genomic_DNA"/>
</dbReference>
<dbReference type="Proteomes" id="UP000218896">
    <property type="component" value="Unassembled WGS sequence"/>
</dbReference>
<organism evidence="4 5">
    <name type="scientific">Halovibrio salipaludis</name>
    <dbReference type="NCBI Taxonomy" id="2032626"/>
    <lineage>
        <taxon>Bacteria</taxon>
        <taxon>Pseudomonadati</taxon>
        <taxon>Pseudomonadota</taxon>
        <taxon>Gammaproteobacteria</taxon>
        <taxon>Oceanospirillales</taxon>
        <taxon>Halomonadaceae</taxon>
        <taxon>Halovibrio</taxon>
    </lineage>
</organism>
<dbReference type="InterPro" id="IPR036291">
    <property type="entry name" value="NAD(P)-bd_dom_sf"/>
</dbReference>
<keyword evidence="1" id="KW-0560">Oxidoreductase</keyword>
<dbReference type="PANTHER" id="PTHR10366">
    <property type="entry name" value="NAD DEPENDENT EPIMERASE/DEHYDRATASE"/>
    <property type="match status" value="1"/>
</dbReference>
<evidence type="ECO:0000259" key="3">
    <source>
        <dbReference type="Pfam" id="PF01370"/>
    </source>
</evidence>
<name>A0A2A2F5D9_9GAMM</name>
<gene>
    <name evidence="4" type="ORF">CK501_11510</name>
</gene>
<dbReference type="InterPro" id="IPR050425">
    <property type="entry name" value="NAD(P)_dehydrat-like"/>
</dbReference>
<dbReference type="Pfam" id="PF01370">
    <property type="entry name" value="Epimerase"/>
    <property type="match status" value="1"/>
</dbReference>
<protein>
    <submittedName>
        <fullName evidence="4">Diaminohydroxyphosphoribosylaminopyrimidine deaminase</fullName>
    </submittedName>
</protein>
<comment type="similarity">
    <text evidence="2">Belongs to the NAD(P)-dependent epimerase/dehydratase family. Dihydroflavonol-4-reductase subfamily.</text>
</comment>
<feature type="domain" description="NAD-dependent epimerase/dehydratase" evidence="3">
    <location>
        <begin position="10"/>
        <end position="253"/>
    </location>
</feature>
<dbReference type="CDD" id="cd05227">
    <property type="entry name" value="AR_SDR_e"/>
    <property type="match status" value="1"/>
</dbReference>
<dbReference type="GO" id="GO:0016616">
    <property type="term" value="F:oxidoreductase activity, acting on the CH-OH group of donors, NAD or NADP as acceptor"/>
    <property type="evidence" value="ECO:0007669"/>
    <property type="project" value="TreeGrafter"/>
</dbReference>
<dbReference type="PANTHER" id="PTHR10366:SF564">
    <property type="entry name" value="STEROL-4-ALPHA-CARBOXYLATE 3-DEHYDROGENASE, DECARBOXYLATING"/>
    <property type="match status" value="1"/>
</dbReference>
<dbReference type="FunFam" id="3.40.50.720:FF:000336">
    <property type="entry name" value="Aldehyde reductase"/>
    <property type="match status" value="1"/>
</dbReference>
<accession>A0A2A2F5D9</accession>
<evidence type="ECO:0000313" key="5">
    <source>
        <dbReference type="Proteomes" id="UP000218896"/>
    </source>
</evidence>
<dbReference type="AlphaFoldDB" id="A0A2A2F5D9"/>
<dbReference type="Gene3D" id="3.40.50.720">
    <property type="entry name" value="NAD(P)-binding Rossmann-like Domain"/>
    <property type="match status" value="1"/>
</dbReference>
<proteinExistence type="inferred from homology"/>
<reference evidence="4 5" key="1">
    <citation type="submission" date="2017-08" db="EMBL/GenBank/DDBJ databases">
        <title>Halovibrio sewagensis sp. nov., isolated from wastewater of high salinity.</title>
        <authorList>
            <person name="Dong X."/>
            <person name="Zhang G."/>
        </authorList>
    </citation>
    <scope>NUCLEOTIDE SEQUENCE [LARGE SCALE GENOMIC DNA]</scope>
    <source>
        <strain evidence="4 5">YL5-2</strain>
    </source>
</reference>
<dbReference type="SUPFAM" id="SSF51735">
    <property type="entry name" value="NAD(P)-binding Rossmann-fold domains"/>
    <property type="match status" value="1"/>
</dbReference>
<dbReference type="OrthoDB" id="9778052at2"/>
<comment type="caution">
    <text evidence="4">The sequence shown here is derived from an EMBL/GenBank/DDBJ whole genome shotgun (WGS) entry which is preliminary data.</text>
</comment>
<evidence type="ECO:0000313" key="4">
    <source>
        <dbReference type="EMBL" id="PAU79822.1"/>
    </source>
</evidence>